<dbReference type="AlphaFoldDB" id="A0A9P7K397"/>
<evidence type="ECO:0000313" key="1">
    <source>
        <dbReference type="EMBL" id="KAG5634934.1"/>
    </source>
</evidence>
<gene>
    <name evidence="1" type="ORF">H0H81_000276</name>
</gene>
<dbReference type="Proteomes" id="UP000717328">
    <property type="component" value="Unassembled WGS sequence"/>
</dbReference>
<dbReference type="Gene3D" id="3.30.559.10">
    <property type="entry name" value="Chloramphenicol acetyltransferase-like domain"/>
    <property type="match status" value="2"/>
</dbReference>
<protein>
    <submittedName>
        <fullName evidence="1">Uncharacterized protein</fullName>
    </submittedName>
</protein>
<reference evidence="1" key="2">
    <citation type="submission" date="2021-10" db="EMBL/GenBank/DDBJ databases">
        <title>Phylogenomics reveals ancestral predisposition of the termite-cultivated fungus Termitomyces towards a domesticated lifestyle.</title>
        <authorList>
            <person name="Auxier B."/>
            <person name="Grum-Grzhimaylo A."/>
            <person name="Cardenas M.E."/>
            <person name="Lodge J.D."/>
            <person name="Laessoe T."/>
            <person name="Pedersen O."/>
            <person name="Smith M.E."/>
            <person name="Kuyper T.W."/>
            <person name="Franco-Molano E.A."/>
            <person name="Baroni T.J."/>
            <person name="Aanen D.K."/>
        </authorList>
    </citation>
    <scope>NUCLEOTIDE SEQUENCE</scope>
    <source>
        <strain evidence="1">D49</strain>
    </source>
</reference>
<dbReference type="EMBL" id="JABCKI010006228">
    <property type="protein sequence ID" value="KAG5634934.1"/>
    <property type="molecule type" value="Genomic_DNA"/>
</dbReference>
<name>A0A9P7K397_9AGAR</name>
<organism evidence="1 2">
    <name type="scientific">Sphagnurus paluster</name>
    <dbReference type="NCBI Taxonomy" id="117069"/>
    <lineage>
        <taxon>Eukaryota</taxon>
        <taxon>Fungi</taxon>
        <taxon>Dikarya</taxon>
        <taxon>Basidiomycota</taxon>
        <taxon>Agaricomycotina</taxon>
        <taxon>Agaricomycetes</taxon>
        <taxon>Agaricomycetidae</taxon>
        <taxon>Agaricales</taxon>
        <taxon>Tricholomatineae</taxon>
        <taxon>Lyophyllaceae</taxon>
        <taxon>Sphagnurus</taxon>
    </lineage>
</organism>
<dbReference type="OrthoDB" id="21502at2759"/>
<comment type="caution">
    <text evidence="1">The sequence shown here is derived from an EMBL/GenBank/DDBJ whole genome shotgun (WGS) entry which is preliminary data.</text>
</comment>
<evidence type="ECO:0000313" key="2">
    <source>
        <dbReference type="Proteomes" id="UP000717328"/>
    </source>
</evidence>
<proteinExistence type="predicted"/>
<dbReference type="InterPro" id="IPR023213">
    <property type="entry name" value="CAT-like_dom_sf"/>
</dbReference>
<reference evidence="1" key="1">
    <citation type="submission" date="2021-02" db="EMBL/GenBank/DDBJ databases">
        <authorList>
            <person name="Nieuwenhuis M."/>
            <person name="Van De Peppel L.J.J."/>
        </authorList>
    </citation>
    <scope>NUCLEOTIDE SEQUENCE</scope>
    <source>
        <strain evidence="1">D49</strain>
    </source>
</reference>
<keyword evidence="2" id="KW-1185">Reference proteome</keyword>
<sequence>MDDATQTVLVPLSTIDQTGFGSCGLTLGYVLDSVNNATLEAAAKRVVDKWRLLSGRLEWEPIVGTWAIRVPINGEVSSRVKFTVSKLDTPLDSSILPVDKTSTEILVRPSLKFFRHSSTPHTLRSYSSSNTPLVAIHITELTNCTCVGISVPHGVFDASGLGQIVHALHAELHAMPWSPPPFYEKNIVRETLNKLFKDALDSTEPPTALAGFRREFVVMGVSSLIYLGASMAYEHLWHKVETKAVYLGEKVVEKMVKKVKDELKQSGKGWISTGDILAAWVLKGVKRPALTLFDHVQTAYIAETDGNTVCATSAISIRNTLCSIDPAFKDYPRMLFFIQVDTYQPFSSYRTDNCMMVCSCPPLSKEQIASSSLAELALVHRQTVDAVRNIRFIEEYHRRVGTVDRDVIRRRGRDSWMFTNQVVGQLDAIDFGSGSQTLALWIWSVPFFPDHTVVLNKFKGGYMIQAGIRGSRWQAIADEIEKIKHR</sequence>
<accession>A0A9P7K397</accession>